<evidence type="ECO:0000256" key="1">
    <source>
        <dbReference type="SAM" id="MobiDB-lite"/>
    </source>
</evidence>
<feature type="region of interest" description="Disordered" evidence="1">
    <location>
        <begin position="123"/>
        <end position="143"/>
    </location>
</feature>
<accession>A0AAD5Q797</accession>
<name>A0AAD5Q797_PYTIN</name>
<dbReference type="AlphaFoldDB" id="A0AAD5Q797"/>
<dbReference type="Proteomes" id="UP001209570">
    <property type="component" value="Unassembled WGS sequence"/>
</dbReference>
<sequence>MAPPRHQQASVVFGYDGSEYVSSTAAMNEKAGVAAPERADVKTQKECFVVFGEPGKKRDFSKSSTLADPTGEVHKYTAKLNEESKRFLLTTSSSFGTDKPSYITSTQLATQWNKAAVEQSIAMRNETRKRTGPRPTRGMSYDDDIEYVSEAKSQFVNKMKEFKPSLMAEAVKNDLRATHFTVGYEKPSYSTSSHIERLSPEDFNKFAKRQPPLHDLKKSTVEIS</sequence>
<evidence type="ECO:0000313" key="3">
    <source>
        <dbReference type="Proteomes" id="UP001209570"/>
    </source>
</evidence>
<dbReference type="EMBL" id="JAKCXM010000096">
    <property type="protein sequence ID" value="KAJ0402702.1"/>
    <property type="molecule type" value="Genomic_DNA"/>
</dbReference>
<protein>
    <submittedName>
        <fullName evidence="2">Uncharacterized protein</fullName>
    </submittedName>
</protein>
<proteinExistence type="predicted"/>
<comment type="caution">
    <text evidence="2">The sequence shown here is derived from an EMBL/GenBank/DDBJ whole genome shotgun (WGS) entry which is preliminary data.</text>
</comment>
<organism evidence="2 3">
    <name type="scientific">Pythium insidiosum</name>
    <name type="common">Pythiosis disease agent</name>
    <dbReference type="NCBI Taxonomy" id="114742"/>
    <lineage>
        <taxon>Eukaryota</taxon>
        <taxon>Sar</taxon>
        <taxon>Stramenopiles</taxon>
        <taxon>Oomycota</taxon>
        <taxon>Peronosporomycetes</taxon>
        <taxon>Pythiales</taxon>
        <taxon>Pythiaceae</taxon>
        <taxon>Pythium</taxon>
    </lineage>
</organism>
<keyword evidence="3" id="KW-1185">Reference proteome</keyword>
<evidence type="ECO:0000313" key="2">
    <source>
        <dbReference type="EMBL" id="KAJ0402702.1"/>
    </source>
</evidence>
<reference evidence="2" key="1">
    <citation type="submission" date="2021-12" db="EMBL/GenBank/DDBJ databases">
        <title>Prjna785345.</title>
        <authorList>
            <person name="Rujirawat T."/>
            <person name="Krajaejun T."/>
        </authorList>
    </citation>
    <scope>NUCLEOTIDE SEQUENCE</scope>
    <source>
        <strain evidence="2">Pi057C3</strain>
    </source>
</reference>
<gene>
    <name evidence="2" type="ORF">P43SY_007844</name>
</gene>